<protein>
    <submittedName>
        <fullName evidence="1">21485_t:CDS:1</fullName>
    </submittedName>
</protein>
<proteinExistence type="predicted"/>
<sequence length="67" mass="7672">RKAVSDLNGLLLNIISIEIANIVVGEECSKHEDMIETFRTLFSSMANMISIPHLLSYIHPWLNKQYL</sequence>
<comment type="caution">
    <text evidence="1">The sequence shown here is derived from an EMBL/GenBank/DDBJ whole genome shotgun (WGS) entry which is preliminary data.</text>
</comment>
<feature type="non-terminal residue" evidence="1">
    <location>
        <position position="1"/>
    </location>
</feature>
<keyword evidence="2" id="KW-1185">Reference proteome</keyword>
<dbReference type="EMBL" id="CAJVQC010157779">
    <property type="protein sequence ID" value="CAG8847804.1"/>
    <property type="molecule type" value="Genomic_DNA"/>
</dbReference>
<evidence type="ECO:0000313" key="1">
    <source>
        <dbReference type="EMBL" id="CAG8847804.1"/>
    </source>
</evidence>
<organism evidence="1 2">
    <name type="scientific">Racocetra persica</name>
    <dbReference type="NCBI Taxonomy" id="160502"/>
    <lineage>
        <taxon>Eukaryota</taxon>
        <taxon>Fungi</taxon>
        <taxon>Fungi incertae sedis</taxon>
        <taxon>Mucoromycota</taxon>
        <taxon>Glomeromycotina</taxon>
        <taxon>Glomeromycetes</taxon>
        <taxon>Diversisporales</taxon>
        <taxon>Gigasporaceae</taxon>
        <taxon>Racocetra</taxon>
    </lineage>
</organism>
<gene>
    <name evidence="1" type="ORF">RPERSI_LOCUS34814</name>
</gene>
<feature type="non-terminal residue" evidence="1">
    <location>
        <position position="67"/>
    </location>
</feature>
<dbReference type="Proteomes" id="UP000789920">
    <property type="component" value="Unassembled WGS sequence"/>
</dbReference>
<reference evidence="1" key="1">
    <citation type="submission" date="2021-06" db="EMBL/GenBank/DDBJ databases">
        <authorList>
            <person name="Kallberg Y."/>
            <person name="Tangrot J."/>
            <person name="Rosling A."/>
        </authorList>
    </citation>
    <scope>NUCLEOTIDE SEQUENCE</scope>
    <source>
        <strain evidence="1">MA461A</strain>
    </source>
</reference>
<name>A0ACA9STR9_9GLOM</name>
<accession>A0ACA9STR9</accession>
<evidence type="ECO:0000313" key="2">
    <source>
        <dbReference type="Proteomes" id="UP000789920"/>
    </source>
</evidence>